<organism evidence="4 5">
    <name type="scientific">Trichoderma harzianum CBS 226.95</name>
    <dbReference type="NCBI Taxonomy" id="983964"/>
    <lineage>
        <taxon>Eukaryota</taxon>
        <taxon>Fungi</taxon>
        <taxon>Dikarya</taxon>
        <taxon>Ascomycota</taxon>
        <taxon>Pezizomycotina</taxon>
        <taxon>Sordariomycetes</taxon>
        <taxon>Hypocreomycetidae</taxon>
        <taxon>Hypocreales</taxon>
        <taxon>Hypocreaceae</taxon>
        <taxon>Trichoderma</taxon>
    </lineage>
</organism>
<dbReference type="EMBL" id="KZ679677">
    <property type="protein sequence ID" value="PTB57245.1"/>
    <property type="molecule type" value="Genomic_DNA"/>
</dbReference>
<evidence type="ECO:0000313" key="4">
    <source>
        <dbReference type="EMBL" id="PTB57245.1"/>
    </source>
</evidence>
<feature type="transmembrane region" description="Helical" evidence="1">
    <location>
        <begin position="332"/>
        <end position="353"/>
    </location>
</feature>
<feature type="signal peptide" evidence="2">
    <location>
        <begin position="1"/>
        <end position="27"/>
    </location>
</feature>
<keyword evidence="5" id="KW-1185">Reference proteome</keyword>
<feature type="chain" id="PRO_5015474595" evidence="2">
    <location>
        <begin position="28"/>
        <end position="407"/>
    </location>
</feature>
<keyword evidence="1" id="KW-0472">Membrane</keyword>
<feature type="transmembrane region" description="Helical" evidence="1">
    <location>
        <begin position="359"/>
        <end position="378"/>
    </location>
</feature>
<dbReference type="SUPFAM" id="SSF49344">
    <property type="entry name" value="CBD9-like"/>
    <property type="match status" value="1"/>
</dbReference>
<keyword evidence="1" id="KW-1133">Transmembrane helix</keyword>
<dbReference type="RefSeq" id="XP_024776922.1">
    <property type="nucleotide sequence ID" value="XM_024912540.1"/>
</dbReference>
<dbReference type="STRING" id="983964.A0A2T4AJI4"/>
<dbReference type="AlphaFoldDB" id="A0A2T4AJI4"/>
<name>A0A2T4AJI4_TRIHA</name>
<dbReference type="InterPro" id="IPR005018">
    <property type="entry name" value="DOMON_domain"/>
</dbReference>
<evidence type="ECO:0000313" key="5">
    <source>
        <dbReference type="Proteomes" id="UP000241690"/>
    </source>
</evidence>
<evidence type="ECO:0000256" key="2">
    <source>
        <dbReference type="SAM" id="SignalP"/>
    </source>
</evidence>
<feature type="transmembrane region" description="Helical" evidence="1">
    <location>
        <begin position="294"/>
        <end position="312"/>
    </location>
</feature>
<feature type="transmembrane region" description="Helical" evidence="1">
    <location>
        <begin position="226"/>
        <end position="250"/>
    </location>
</feature>
<gene>
    <name evidence="4" type="ORF">M431DRAFT_135735</name>
</gene>
<dbReference type="Gene3D" id="1.20.120.1770">
    <property type="match status" value="1"/>
</dbReference>
<dbReference type="InterPro" id="IPR015920">
    <property type="entry name" value="Cellobiose_DH-like_cyt"/>
</dbReference>
<dbReference type="CDD" id="cd08760">
    <property type="entry name" value="Cyt_b561_FRRS1_like"/>
    <property type="match status" value="1"/>
</dbReference>
<reference evidence="4 5" key="1">
    <citation type="submission" date="2016-07" db="EMBL/GenBank/DDBJ databases">
        <title>Multiple horizontal gene transfer events from other fungi enriched the ability of initially mycotrophic Trichoderma (Ascomycota) to feed on dead plant biomass.</title>
        <authorList>
            <consortium name="DOE Joint Genome Institute"/>
            <person name="Aerts A."/>
            <person name="Atanasova L."/>
            <person name="Chenthamara K."/>
            <person name="Zhang J."/>
            <person name="Grujic M."/>
            <person name="Henrissat B."/>
            <person name="Kuo A."/>
            <person name="Salamov A."/>
            <person name="Lipzen A."/>
            <person name="Labutti K."/>
            <person name="Barry K."/>
            <person name="Miao Y."/>
            <person name="Rahimi M.J."/>
            <person name="Shen Q."/>
            <person name="Grigoriev I.V."/>
            <person name="Kubicek C.P."/>
            <person name="Druzhinina I.S."/>
        </authorList>
    </citation>
    <scope>NUCLEOTIDE SEQUENCE [LARGE SCALE GENOMIC DNA]</scope>
    <source>
        <strain evidence="4 5">CBS 226.95</strain>
    </source>
</reference>
<dbReference type="GeneID" id="36621099"/>
<protein>
    <submittedName>
        <fullName evidence="4">Iron reductase domain protein</fullName>
    </submittedName>
</protein>
<keyword evidence="1" id="KW-0812">Transmembrane</keyword>
<evidence type="ECO:0000259" key="3">
    <source>
        <dbReference type="PROSITE" id="PS50836"/>
    </source>
</evidence>
<dbReference type="Proteomes" id="UP000241690">
    <property type="component" value="Unassembled WGS sequence"/>
</dbReference>
<evidence type="ECO:0000256" key="1">
    <source>
        <dbReference type="SAM" id="Phobius"/>
    </source>
</evidence>
<feature type="domain" description="DOMON" evidence="3">
    <location>
        <begin position="42"/>
        <end position="160"/>
    </location>
</feature>
<dbReference type="PROSITE" id="PS50836">
    <property type="entry name" value="DOMON"/>
    <property type="match status" value="1"/>
</dbReference>
<dbReference type="PANTHER" id="PTHR47797:SF1">
    <property type="entry name" value="CYTOCHROME B561 DOMAIN-CONTAINING PROTEIN-RELATED"/>
    <property type="match status" value="1"/>
</dbReference>
<dbReference type="Gene3D" id="2.60.40.1210">
    <property type="entry name" value="Cellobiose dehydrogenase, cytochrome domain"/>
    <property type="match status" value="1"/>
</dbReference>
<dbReference type="CDD" id="cd09630">
    <property type="entry name" value="CDH_like_cytochrome"/>
    <property type="match status" value="1"/>
</dbReference>
<accession>A0A2T4AJI4</accession>
<feature type="transmembrane region" description="Helical" evidence="1">
    <location>
        <begin position="262"/>
        <end position="282"/>
    </location>
</feature>
<dbReference type="Pfam" id="PF16010">
    <property type="entry name" value="CDH-cyt"/>
    <property type="match status" value="1"/>
</dbReference>
<dbReference type="SMART" id="SM00664">
    <property type="entry name" value="DoH"/>
    <property type="match status" value="1"/>
</dbReference>
<keyword evidence="2" id="KW-0732">Signal</keyword>
<proteinExistence type="predicted"/>
<dbReference type="PANTHER" id="PTHR47797">
    <property type="entry name" value="DEHYDROGENASE, PUTATIVE (AFU_ORTHOLOGUE AFUA_8G05805)-RELATED"/>
    <property type="match status" value="1"/>
</dbReference>
<sequence>MLLFSPSTSKRMFFLALLFQLLPVAYAFSASAFILPLGQNSPNYTFALSIPKNSTDIYFHLSGPTDYSWVAVGTGRNMENSLMVLLYAAANGKNVTVSPRLCSGHQEPVYSSALAVDILNGTGISGNTMTLNARCSNCVHWGTGSLDLKSSSQSWIYALGPSGGTAAMLRSNSKTASIERHSRYGRFTMDMVRASSDSAGLPASFATAAGSNMDGSITIDSNWPSIIHALCLCGTFVIMMPLGVTFLRIFPRSVRWHWINQTLSSIITGVGFIIGIYLSTMFTKSEKANSTHQIIGIMIGLALIIQLGMGSWHHWVFKNTNSPTIFGRIHHYFGHIIILLGIINGGIGLAWSYASRSVVIGYSIAVLAICLVYLVALWKAKWDTKHYKRSHASAVNELNQPGLGYEL</sequence>